<accession>A0A2I2FFP2</accession>
<proteinExistence type="predicted"/>
<protein>
    <recommendedName>
        <fullName evidence="3">BTB domain-containing protein</fullName>
    </recommendedName>
</protein>
<keyword evidence="2" id="KW-1185">Reference proteome</keyword>
<evidence type="ECO:0008006" key="3">
    <source>
        <dbReference type="Google" id="ProtNLM"/>
    </source>
</evidence>
<sequence>MSDAPNIPWGNPSAVFVNEDGQLTPPPSPVLLANAGLTNGAESSVILTDGDVSDESETLSSEVESQLGFGVQSMTGAVGDESSGFENSTGGSYCHEGPPPNLIVHTAAGDLYVHQHVLSQNETFSRLLIDYPATLDMRDETPSAVEILIRYIYNPLTSIILPDTPITHFSEVARLAESFEIWDLAYRAEQSIPLNLPVCTLPEFIAGFRDAFLAEEVSVSNRNIQRIFLDEACVRMSALIANAEFKDFLDSQPTLAVDILRRLYLGPPRPLPHLAWNLIRSAGQHMPELAYFQIQGLFCRMNLRDVVKHAPLTSLKVLRVVKAGEIESGATGVESKDYQTAPFNTLDLVDTRASSDTIAQLIQWPKELVCFSLQQSHIYGADLPMLCSWLSGHRDTLKKIEIGSFSARGVGTLFNAARFPNLETLLLARRMMGSPQGDLARPYLEWSPDHADLLLGPKLHSFTWLFEEDNVNRLEWHEFGDQEESWLRNLMKEAVARKSALRKIRIEFSPDMESAEPQEYPWNRMDCLHEEFEPYGLTLEYCDPPVTKSEWQVMFDESFDPFDVSSESSDMEE</sequence>
<gene>
    <name evidence="1" type="ORF">BDW47DRAFT_124440</name>
</gene>
<evidence type="ECO:0000313" key="1">
    <source>
        <dbReference type="EMBL" id="PLB39444.1"/>
    </source>
</evidence>
<dbReference type="RefSeq" id="XP_024673456.1">
    <property type="nucleotide sequence ID" value="XM_024816254.1"/>
</dbReference>
<dbReference type="EMBL" id="KZ559129">
    <property type="protein sequence ID" value="PLB39444.1"/>
    <property type="molecule type" value="Genomic_DNA"/>
</dbReference>
<reference evidence="1 2" key="1">
    <citation type="submission" date="2017-12" db="EMBL/GenBank/DDBJ databases">
        <authorList>
            <consortium name="DOE Joint Genome Institute"/>
            <person name="Haridas S."/>
            <person name="Kjaerbolling I."/>
            <person name="Vesth T.C."/>
            <person name="Frisvad J.C."/>
            <person name="Nybo J.L."/>
            <person name="Theobald S."/>
            <person name="Kuo A."/>
            <person name="Bowyer P."/>
            <person name="Matsuda Y."/>
            <person name="Mondo S."/>
            <person name="Lyhne E.K."/>
            <person name="Kogle M.E."/>
            <person name="Clum A."/>
            <person name="Lipzen A."/>
            <person name="Salamov A."/>
            <person name="Ngan C.Y."/>
            <person name="Daum C."/>
            <person name="Chiniquy J."/>
            <person name="Barry K."/>
            <person name="LaButti K."/>
            <person name="Simmons B.A."/>
            <person name="Magnuson J.K."/>
            <person name="Mortensen U.H."/>
            <person name="Larsen T.O."/>
            <person name="Grigoriev I.V."/>
            <person name="Baker S.E."/>
            <person name="Andersen M.R."/>
            <person name="Nordberg H.P."/>
            <person name="Cantor M.N."/>
            <person name="Hua S.X."/>
        </authorList>
    </citation>
    <scope>NUCLEOTIDE SEQUENCE [LARGE SCALE GENOMIC DNA]</scope>
    <source>
        <strain evidence="1 2">CBS 102.13</strain>
    </source>
</reference>
<organism evidence="1 2">
    <name type="scientific">Aspergillus candidus</name>
    <dbReference type="NCBI Taxonomy" id="41067"/>
    <lineage>
        <taxon>Eukaryota</taxon>
        <taxon>Fungi</taxon>
        <taxon>Dikarya</taxon>
        <taxon>Ascomycota</taxon>
        <taxon>Pezizomycotina</taxon>
        <taxon>Eurotiomycetes</taxon>
        <taxon>Eurotiomycetidae</taxon>
        <taxon>Eurotiales</taxon>
        <taxon>Aspergillaceae</taxon>
        <taxon>Aspergillus</taxon>
        <taxon>Aspergillus subgen. Circumdati</taxon>
    </lineage>
</organism>
<dbReference type="OrthoDB" id="5139510at2759"/>
<dbReference type="AlphaFoldDB" id="A0A2I2FFP2"/>
<dbReference type="Proteomes" id="UP000234585">
    <property type="component" value="Unassembled WGS sequence"/>
</dbReference>
<name>A0A2I2FFP2_ASPCN</name>
<dbReference type="GeneID" id="36523414"/>
<evidence type="ECO:0000313" key="2">
    <source>
        <dbReference type="Proteomes" id="UP000234585"/>
    </source>
</evidence>